<keyword evidence="3" id="KW-0645">Protease</keyword>
<dbReference type="EMBL" id="VITF01000004">
    <property type="protein sequence ID" value="TWA69882.1"/>
    <property type="molecule type" value="Genomic_DNA"/>
</dbReference>
<feature type="transmembrane region" description="Helical" evidence="1">
    <location>
        <begin position="157"/>
        <end position="178"/>
    </location>
</feature>
<dbReference type="GO" id="GO:0004175">
    <property type="term" value="F:endopeptidase activity"/>
    <property type="evidence" value="ECO:0007669"/>
    <property type="project" value="UniProtKB-ARBA"/>
</dbReference>
<gene>
    <name evidence="3" type="ORF">FBZ82_10442</name>
</gene>
<dbReference type="RefSeq" id="WP_145675285.1">
    <property type="nucleotide sequence ID" value="NZ_VITF01000004.1"/>
</dbReference>
<evidence type="ECO:0000313" key="3">
    <source>
        <dbReference type="EMBL" id="TWA69882.1"/>
    </source>
</evidence>
<feature type="transmembrane region" description="Helical" evidence="1">
    <location>
        <begin position="198"/>
        <end position="219"/>
    </location>
</feature>
<keyword evidence="1" id="KW-0472">Membrane</keyword>
<dbReference type="PANTHER" id="PTHR35797:SF1">
    <property type="entry name" value="PROTEASE"/>
    <property type="match status" value="1"/>
</dbReference>
<evidence type="ECO:0000256" key="1">
    <source>
        <dbReference type="SAM" id="Phobius"/>
    </source>
</evidence>
<evidence type="ECO:0000313" key="4">
    <source>
        <dbReference type="Proteomes" id="UP000316083"/>
    </source>
</evidence>
<dbReference type="InterPro" id="IPR042150">
    <property type="entry name" value="MmRce1-like"/>
</dbReference>
<comment type="caution">
    <text evidence="3">The sequence shown here is derived from an EMBL/GenBank/DDBJ whole genome shotgun (WGS) entry which is preliminary data.</text>
</comment>
<feature type="transmembrane region" description="Helical" evidence="1">
    <location>
        <begin position="14"/>
        <end position="34"/>
    </location>
</feature>
<dbReference type="Pfam" id="PF02517">
    <property type="entry name" value="Rce1-like"/>
    <property type="match status" value="1"/>
</dbReference>
<feature type="transmembrane region" description="Helical" evidence="1">
    <location>
        <begin position="122"/>
        <end position="145"/>
    </location>
</feature>
<feature type="transmembrane region" description="Helical" evidence="1">
    <location>
        <begin position="89"/>
        <end position="116"/>
    </location>
</feature>
<dbReference type="InterPro" id="IPR003675">
    <property type="entry name" value="Rce1/LyrA-like_dom"/>
</dbReference>
<dbReference type="PANTHER" id="PTHR35797">
    <property type="entry name" value="PROTEASE-RELATED"/>
    <property type="match status" value="1"/>
</dbReference>
<keyword evidence="1" id="KW-0812">Transmembrane</keyword>
<name>A0A560BBF3_AZOBR</name>
<accession>A0A560BBF3</accession>
<feature type="transmembrane region" description="Helical" evidence="1">
    <location>
        <begin position="226"/>
        <end position="243"/>
    </location>
</feature>
<organism evidence="3 4">
    <name type="scientific">Azospirillum brasilense</name>
    <dbReference type="NCBI Taxonomy" id="192"/>
    <lineage>
        <taxon>Bacteria</taxon>
        <taxon>Pseudomonadati</taxon>
        <taxon>Pseudomonadota</taxon>
        <taxon>Alphaproteobacteria</taxon>
        <taxon>Rhodospirillales</taxon>
        <taxon>Azospirillaceae</taxon>
        <taxon>Azospirillum</taxon>
    </lineage>
</organism>
<proteinExistence type="predicted"/>
<feature type="transmembrane region" description="Helical" evidence="1">
    <location>
        <begin position="255"/>
        <end position="274"/>
    </location>
</feature>
<reference evidence="3 4" key="1">
    <citation type="submission" date="2019-06" db="EMBL/GenBank/DDBJ databases">
        <title>Genomic Encyclopedia of Type Strains, Phase IV (KMG-V): Genome sequencing to study the core and pangenomes of soil and plant-associated prokaryotes.</title>
        <authorList>
            <person name="Whitman W."/>
        </authorList>
    </citation>
    <scope>NUCLEOTIDE SEQUENCE [LARGE SCALE GENOMIC DNA]</scope>
    <source>
        <strain evidence="3 4">BR 11796</strain>
    </source>
</reference>
<sequence>MSDDAIIRRYDRPWTFYSLATLGPWTAWGGAAWLSHQDGIGRAGLTAVAALLLLGLLLPFLTAWRLTRTDPVLRDDLHRRLVRPDRRQLRLATLGAGIMLGSILLAQALSLLLGYSTDQFRLAANASFSAGILPGWFPLLLAPIIEELSWHSYGTDCLRRSMSLFWTSIVFALYWTVWHAPLGMVAHYYQAQVAETGWIHALNFALSLLPFVLIMNWLYYRSNRSIPVVIVFHLSAGLFNEMFQTHPDTKVIQTGLLVALTAALIIADPGFFFGKPRPGGVPRISQANLRPE</sequence>
<protein>
    <submittedName>
        <fullName evidence="3">CAAX prenyl protease-like protein</fullName>
    </submittedName>
</protein>
<keyword evidence="1" id="KW-1133">Transmembrane helix</keyword>
<dbReference type="AlphaFoldDB" id="A0A560BBF3"/>
<feature type="transmembrane region" description="Helical" evidence="1">
    <location>
        <begin position="40"/>
        <end position="64"/>
    </location>
</feature>
<evidence type="ECO:0000259" key="2">
    <source>
        <dbReference type="Pfam" id="PF02517"/>
    </source>
</evidence>
<feature type="domain" description="CAAX prenyl protease 2/Lysostaphin resistance protein A-like" evidence="2">
    <location>
        <begin position="133"/>
        <end position="235"/>
    </location>
</feature>
<dbReference type="GO" id="GO:0006508">
    <property type="term" value="P:proteolysis"/>
    <property type="evidence" value="ECO:0007669"/>
    <property type="project" value="UniProtKB-KW"/>
</dbReference>
<dbReference type="GO" id="GO:0080120">
    <property type="term" value="P:CAAX-box protein maturation"/>
    <property type="evidence" value="ECO:0007669"/>
    <property type="project" value="UniProtKB-ARBA"/>
</dbReference>
<keyword evidence="3" id="KW-0378">Hydrolase</keyword>
<dbReference type="Proteomes" id="UP000316083">
    <property type="component" value="Unassembled WGS sequence"/>
</dbReference>